<dbReference type="Proteomes" id="UP000076858">
    <property type="component" value="Unassembled WGS sequence"/>
</dbReference>
<dbReference type="EMBL" id="LRGB01004243">
    <property type="protein sequence ID" value="KZS02496.1"/>
    <property type="molecule type" value="Genomic_DNA"/>
</dbReference>
<evidence type="ECO:0000313" key="1">
    <source>
        <dbReference type="EMBL" id="KZS02496.1"/>
    </source>
</evidence>
<accession>A0A164JN09</accession>
<dbReference type="AlphaFoldDB" id="A0A164JN09"/>
<proteinExistence type="predicted"/>
<gene>
    <name evidence="1" type="ORF">APZ42_000446</name>
</gene>
<comment type="caution">
    <text evidence="1">The sequence shown here is derived from an EMBL/GenBank/DDBJ whole genome shotgun (WGS) entry which is preliminary data.</text>
</comment>
<organism evidence="1 2">
    <name type="scientific">Daphnia magna</name>
    <dbReference type="NCBI Taxonomy" id="35525"/>
    <lineage>
        <taxon>Eukaryota</taxon>
        <taxon>Metazoa</taxon>
        <taxon>Ecdysozoa</taxon>
        <taxon>Arthropoda</taxon>
        <taxon>Crustacea</taxon>
        <taxon>Branchiopoda</taxon>
        <taxon>Diplostraca</taxon>
        <taxon>Cladocera</taxon>
        <taxon>Anomopoda</taxon>
        <taxon>Daphniidae</taxon>
        <taxon>Daphnia</taxon>
    </lineage>
</organism>
<name>A0A164JN09_9CRUS</name>
<reference evidence="1 2" key="1">
    <citation type="submission" date="2016-03" db="EMBL/GenBank/DDBJ databases">
        <title>EvidentialGene: Evidence-directed Construction of Genes on Genomes.</title>
        <authorList>
            <person name="Gilbert D.G."/>
            <person name="Choi J.-H."/>
            <person name="Mockaitis K."/>
            <person name="Colbourne J."/>
            <person name="Pfrender M."/>
        </authorList>
    </citation>
    <scope>NUCLEOTIDE SEQUENCE [LARGE SCALE GENOMIC DNA]</scope>
    <source>
        <strain evidence="1 2">Xinb3</strain>
        <tissue evidence="1">Complete organism</tissue>
    </source>
</reference>
<protein>
    <submittedName>
        <fullName evidence="1">Uncharacterized protein</fullName>
    </submittedName>
</protein>
<evidence type="ECO:0000313" key="2">
    <source>
        <dbReference type="Proteomes" id="UP000076858"/>
    </source>
</evidence>
<sequence length="59" mass="6823">GLRAVNSISFRYLKPTRQSTTEIPGRAQAPLPQARRHWYNMVPPLSTSYSAWPRLNRRA</sequence>
<feature type="non-terminal residue" evidence="1">
    <location>
        <position position="1"/>
    </location>
</feature>
<keyword evidence="2" id="KW-1185">Reference proteome</keyword>